<keyword evidence="8" id="KW-1185">Reference proteome</keyword>
<dbReference type="PANTHER" id="PTHR21419">
    <property type="match status" value="1"/>
</dbReference>
<sequence>MTACGDDGGAEGGADEVGDSSGGIETGTTEDSESSSSDSTTAEESTGDLESGCEMTCGDDCCAADEVCNEQTLECVLDCGEQSGALIEPCGDDEPVCCGDGEICYVGMCITPGNACEDLACATETDSDCPAGEVCDPDLGQCVPDLADESCIYTPEAGVFEPVPRWSWGERQVRSCTTEADCQVEEICDMGTCAVTWPHFQPVEYPEYVQVMASPMVADLDGDCIPEVVFNSFSPAEWAADGVLRVLRGDTGEPVWTYGDAANRFDGTAIPAIGDLDYDGDLEIVNVGNDNRLRMLDHAGALVWTSDAITGNQVSGAPAIANFDIQGDAEIAYGRAVFDSAGSLLWEGAGGIGTNNAYATLSCVADLDGDLRPELIGGGTAYTFGGTVGVDFAGSVLWQSGGDGYCGVADFDLDGAPEVVVVRGGSIDVLDGLTGALLAGFPIPGGGMGGPPNIADFDGDGLPDIGLAGGANYVVVSFDGVDSLDTLVKLWDAETKDVSSNRTGSSVFDFDGDGRSEVVYGDEWYLRIYPGVEPDCQTMPPGPGCDQDMTDDEILFIDITSSGTRVEYPVIADVDGDFKAEIVVSTNNMFDQGNIGDAGVELFEDRLDNWVGTLPIWNQHSFHVTNVDAKGGIPVVEPSNWVTPMENPENSYRRNSQGGVENCAPDLVPQDLTTVGVCGADVTFEARVCNQGCLGVGPGVEVSFTEAEAGLLGTVQTDTAIPAGGCVKVELTIPAPGPGPYLVTVSVDDDGMGQGALNECIEDNNSEGPVELCPNIG</sequence>
<dbReference type="InterPro" id="IPR013517">
    <property type="entry name" value="FG-GAP"/>
</dbReference>
<keyword evidence="5" id="KW-0472">Membrane</keyword>
<dbReference type="AlphaFoldDB" id="A6GFT8"/>
<dbReference type="PANTHER" id="PTHR21419:SF23">
    <property type="entry name" value="PROTEIN DEFECTIVE IN EXINE FORMATION 1"/>
    <property type="match status" value="1"/>
</dbReference>
<evidence type="ECO:0000256" key="1">
    <source>
        <dbReference type="ARBA" id="ARBA00004167"/>
    </source>
</evidence>
<dbReference type="InterPro" id="IPR045232">
    <property type="entry name" value="FAM234"/>
</dbReference>
<dbReference type="Proteomes" id="UP000005801">
    <property type="component" value="Unassembled WGS sequence"/>
</dbReference>
<organism evidence="7 8">
    <name type="scientific">Plesiocystis pacifica SIR-1</name>
    <dbReference type="NCBI Taxonomy" id="391625"/>
    <lineage>
        <taxon>Bacteria</taxon>
        <taxon>Pseudomonadati</taxon>
        <taxon>Myxococcota</taxon>
        <taxon>Polyangia</taxon>
        <taxon>Nannocystales</taxon>
        <taxon>Nannocystaceae</taxon>
        <taxon>Plesiocystis</taxon>
    </lineage>
</organism>
<reference evidence="7 8" key="1">
    <citation type="submission" date="2007-06" db="EMBL/GenBank/DDBJ databases">
        <authorList>
            <person name="Shimkets L."/>
            <person name="Ferriera S."/>
            <person name="Johnson J."/>
            <person name="Kravitz S."/>
            <person name="Beeson K."/>
            <person name="Sutton G."/>
            <person name="Rogers Y.-H."/>
            <person name="Friedman R."/>
            <person name="Frazier M."/>
            <person name="Venter J.C."/>
        </authorList>
    </citation>
    <scope>NUCLEOTIDE SEQUENCE [LARGE SCALE GENOMIC DNA]</scope>
    <source>
        <strain evidence="7 8">SIR-1</strain>
    </source>
</reference>
<name>A6GFT8_9BACT</name>
<protein>
    <submittedName>
        <fullName evidence="7">FG-GAP repeat/HVR domain protein</fullName>
    </submittedName>
</protein>
<dbReference type="GO" id="GO:0016020">
    <property type="term" value="C:membrane"/>
    <property type="evidence" value="ECO:0007669"/>
    <property type="project" value="UniProtKB-SubCell"/>
</dbReference>
<keyword evidence="2" id="KW-0812">Transmembrane</keyword>
<dbReference type="STRING" id="391625.PPSIR1_41304"/>
<feature type="compositionally biased region" description="Gly residues" evidence="6">
    <location>
        <begin position="1"/>
        <end position="12"/>
    </location>
</feature>
<evidence type="ECO:0000313" key="8">
    <source>
        <dbReference type="Proteomes" id="UP000005801"/>
    </source>
</evidence>
<dbReference type="eggNOG" id="COG1572">
    <property type="taxonomic scope" value="Bacteria"/>
</dbReference>
<feature type="region of interest" description="Disordered" evidence="6">
    <location>
        <begin position="1"/>
        <end position="52"/>
    </location>
</feature>
<dbReference type="Pfam" id="PF13517">
    <property type="entry name" value="FG-GAP_3"/>
    <property type="match status" value="1"/>
</dbReference>
<dbReference type="SUPFAM" id="SSF69318">
    <property type="entry name" value="Integrin alpha N-terminal domain"/>
    <property type="match status" value="1"/>
</dbReference>
<comment type="caution">
    <text evidence="7">The sequence shown here is derived from an EMBL/GenBank/DDBJ whole genome shotgun (WGS) entry which is preliminary data.</text>
</comment>
<evidence type="ECO:0000313" key="7">
    <source>
        <dbReference type="EMBL" id="EDM75285.1"/>
    </source>
</evidence>
<keyword evidence="4" id="KW-1133">Transmembrane helix</keyword>
<dbReference type="InterPro" id="IPR028994">
    <property type="entry name" value="Integrin_alpha_N"/>
</dbReference>
<dbReference type="EMBL" id="ABCS01000097">
    <property type="protein sequence ID" value="EDM75285.1"/>
    <property type="molecule type" value="Genomic_DNA"/>
</dbReference>
<evidence type="ECO:0000256" key="4">
    <source>
        <dbReference type="ARBA" id="ARBA00022989"/>
    </source>
</evidence>
<dbReference type="InterPro" id="IPR013783">
    <property type="entry name" value="Ig-like_fold"/>
</dbReference>
<gene>
    <name evidence="7" type="ORF">PPSIR1_41304</name>
</gene>
<keyword evidence="3" id="KW-0732">Signal</keyword>
<feature type="compositionally biased region" description="Low complexity" evidence="6">
    <location>
        <begin position="34"/>
        <end position="44"/>
    </location>
</feature>
<accession>A6GFT8</accession>
<evidence type="ECO:0000256" key="6">
    <source>
        <dbReference type="SAM" id="MobiDB-lite"/>
    </source>
</evidence>
<dbReference type="Gene3D" id="2.60.40.10">
    <property type="entry name" value="Immunoglobulins"/>
    <property type="match status" value="1"/>
</dbReference>
<evidence type="ECO:0000256" key="2">
    <source>
        <dbReference type="ARBA" id="ARBA00022692"/>
    </source>
</evidence>
<comment type="subcellular location">
    <subcellularLocation>
        <location evidence="1">Membrane</location>
        <topology evidence="1">Single-pass membrane protein</topology>
    </subcellularLocation>
</comment>
<evidence type="ECO:0000256" key="3">
    <source>
        <dbReference type="ARBA" id="ARBA00022729"/>
    </source>
</evidence>
<proteinExistence type="predicted"/>
<evidence type="ECO:0000256" key="5">
    <source>
        <dbReference type="ARBA" id="ARBA00023136"/>
    </source>
</evidence>